<reference evidence="2" key="1">
    <citation type="journal article" date="2014" name="Int. J. Syst. Evol. Microbiol.">
        <title>Complete genome sequence of Corynebacterium casei LMG S-19264T (=DSM 44701T), isolated from a smear-ripened cheese.</title>
        <authorList>
            <consortium name="US DOE Joint Genome Institute (JGI-PGF)"/>
            <person name="Walter F."/>
            <person name="Albersmeier A."/>
            <person name="Kalinowski J."/>
            <person name="Ruckert C."/>
        </authorList>
    </citation>
    <scope>NUCLEOTIDE SEQUENCE</scope>
    <source>
        <strain evidence="2">CGMCC 1.15367</strain>
    </source>
</reference>
<dbReference type="RefSeq" id="WP_188909786.1">
    <property type="nucleotide sequence ID" value="NZ_BMIQ01000004.1"/>
</dbReference>
<dbReference type="Proteomes" id="UP000644699">
    <property type="component" value="Unassembled WGS sequence"/>
</dbReference>
<reference evidence="2" key="2">
    <citation type="submission" date="2020-09" db="EMBL/GenBank/DDBJ databases">
        <authorList>
            <person name="Sun Q."/>
            <person name="Zhou Y."/>
        </authorList>
    </citation>
    <scope>NUCLEOTIDE SEQUENCE</scope>
    <source>
        <strain evidence="2">CGMCC 1.15367</strain>
    </source>
</reference>
<keyword evidence="3" id="KW-1185">Reference proteome</keyword>
<feature type="compositionally biased region" description="Basic and acidic residues" evidence="1">
    <location>
        <begin position="322"/>
        <end position="331"/>
    </location>
</feature>
<sequence>MDCPDYRLRLFMSVDLVGSTAFKGGRGAVVPPGATQPLWVRELKKFYFLFPEHLRREFLRSGKVEKDADRRDPPAPLLWKRIGDELVFCCRLESLEHLARCVLAFVNALDEYGNQLDSDGKHLDVKGGAWIAAFPFPNLTVRIADDRAGDIVEYGEALPEDIETEELEAAADEIPSRFDFLGPGIDGGFRITKFASSDRCVLTVETAWLLAKACSVERKYPLKFFYHDRQILKGVLQERPYPVFSIDTERSVSRKEVLFRENLITKRDHADARLIADFLIAFMTDEAIEPPSLASLDTESCEPPASHEEFTRAWQAKRMETAKRSELERASLEAPTQAEENGETGAITLDRLKQGFEQFVTEMTPRRTSPEEEEED</sequence>
<name>A0A917E6C6_9HYPH</name>
<comment type="caution">
    <text evidence="2">The sequence shown here is derived from an EMBL/GenBank/DDBJ whole genome shotgun (WGS) entry which is preliminary data.</text>
</comment>
<feature type="region of interest" description="Disordered" evidence="1">
    <location>
        <begin position="322"/>
        <end position="376"/>
    </location>
</feature>
<evidence type="ECO:0000313" key="2">
    <source>
        <dbReference type="EMBL" id="GGE08834.1"/>
    </source>
</evidence>
<proteinExistence type="predicted"/>
<evidence type="ECO:0000256" key="1">
    <source>
        <dbReference type="SAM" id="MobiDB-lite"/>
    </source>
</evidence>
<accession>A0A917E6C6</accession>
<evidence type="ECO:0000313" key="3">
    <source>
        <dbReference type="Proteomes" id="UP000644699"/>
    </source>
</evidence>
<protein>
    <submittedName>
        <fullName evidence="2">Uncharacterized protein</fullName>
    </submittedName>
</protein>
<gene>
    <name evidence="2" type="ORF">GCM10011390_29860</name>
</gene>
<dbReference type="AlphaFoldDB" id="A0A917E6C6"/>
<organism evidence="2 3">
    <name type="scientific">Aureimonas endophytica</name>
    <dbReference type="NCBI Taxonomy" id="2027858"/>
    <lineage>
        <taxon>Bacteria</taxon>
        <taxon>Pseudomonadati</taxon>
        <taxon>Pseudomonadota</taxon>
        <taxon>Alphaproteobacteria</taxon>
        <taxon>Hyphomicrobiales</taxon>
        <taxon>Aurantimonadaceae</taxon>
        <taxon>Aureimonas</taxon>
    </lineage>
</organism>
<dbReference type="EMBL" id="BMIQ01000004">
    <property type="protein sequence ID" value="GGE08834.1"/>
    <property type="molecule type" value="Genomic_DNA"/>
</dbReference>